<evidence type="ECO:0000313" key="2">
    <source>
        <dbReference type="EMBL" id="NNU34598.1"/>
    </source>
</evidence>
<protein>
    <submittedName>
        <fullName evidence="2">Uncharacterized protein</fullName>
    </submittedName>
</protein>
<keyword evidence="1" id="KW-0812">Transmembrane</keyword>
<evidence type="ECO:0000313" key="3">
    <source>
        <dbReference type="Proteomes" id="UP000566071"/>
    </source>
</evidence>
<organism evidence="2 3">
    <name type="scientific">Mucilaginibacter humi</name>
    <dbReference type="NCBI Taxonomy" id="2732510"/>
    <lineage>
        <taxon>Bacteria</taxon>
        <taxon>Pseudomonadati</taxon>
        <taxon>Bacteroidota</taxon>
        <taxon>Sphingobacteriia</taxon>
        <taxon>Sphingobacteriales</taxon>
        <taxon>Sphingobacteriaceae</taxon>
        <taxon>Mucilaginibacter</taxon>
    </lineage>
</organism>
<name>A0ABX1W3M5_9SPHI</name>
<keyword evidence="1" id="KW-0472">Membrane</keyword>
<dbReference type="RefSeq" id="WP_175270272.1">
    <property type="nucleotide sequence ID" value="NZ_JABFCR010000057.1"/>
</dbReference>
<reference evidence="2 3" key="1">
    <citation type="submission" date="2020-05" db="EMBL/GenBank/DDBJ databases">
        <authorList>
            <person name="Khan S.A."/>
            <person name="Jeon C.O."/>
            <person name="Chun B.H."/>
        </authorList>
    </citation>
    <scope>NUCLEOTIDE SEQUENCE [LARGE SCALE GENOMIC DNA]</scope>
    <source>
        <strain evidence="2 3">S1162</strain>
    </source>
</reference>
<dbReference type="EMBL" id="JABFCR010000057">
    <property type="protein sequence ID" value="NNU34598.1"/>
    <property type="molecule type" value="Genomic_DNA"/>
</dbReference>
<comment type="caution">
    <text evidence="2">The sequence shown here is derived from an EMBL/GenBank/DDBJ whole genome shotgun (WGS) entry which is preliminary data.</text>
</comment>
<sequence length="302" mass="34980">MHNVFRYFILVTAAYFITSGRGYAQNDNSETRSLNKKQRKAMHSRDSVLRSFNKADTSVNSQLQKLEQYSITFNLIKNNLAAGLDTADVSAKIPSTLKRINKIKNQANTHKSSTLRYLFVLRDNLDHIQERLEGWQDDLDAVDDKLIQNQNDLLKFTKDSLILTTMPTDSVLRKTFFDRRKEVILLWITADSANRKNLFKINLLQNRVAIAYSNALDETDQIDTKVKRFAQRAFEGEFGPIWDIDPQYNNIKTAVQGTADLNSTQLYYFIRKETTTHFIGLVFLVIVIGWVLYNRQKNKTRP</sequence>
<accession>A0ABX1W3M5</accession>
<gene>
    <name evidence="2" type="ORF">HK413_11835</name>
</gene>
<evidence type="ECO:0000256" key="1">
    <source>
        <dbReference type="SAM" id="Phobius"/>
    </source>
</evidence>
<keyword evidence="3" id="KW-1185">Reference proteome</keyword>
<feature type="transmembrane region" description="Helical" evidence="1">
    <location>
        <begin position="275"/>
        <end position="293"/>
    </location>
</feature>
<keyword evidence="1" id="KW-1133">Transmembrane helix</keyword>
<proteinExistence type="predicted"/>
<dbReference type="Proteomes" id="UP000566071">
    <property type="component" value="Unassembled WGS sequence"/>
</dbReference>